<protein>
    <submittedName>
        <fullName evidence="3">SRPBCC family protein</fullName>
    </submittedName>
</protein>
<evidence type="ECO:0000313" key="4">
    <source>
        <dbReference type="Proteomes" id="UP000291259"/>
    </source>
</evidence>
<accession>A0A4P6FA35</accession>
<dbReference type="Gene3D" id="3.30.530.20">
    <property type="match status" value="1"/>
</dbReference>
<dbReference type="Proteomes" id="UP000291259">
    <property type="component" value="Chromosome"/>
</dbReference>
<dbReference type="SUPFAM" id="SSF55961">
    <property type="entry name" value="Bet v1-like"/>
    <property type="match status" value="1"/>
</dbReference>
<dbReference type="KEGG" id="agf:ET445_02850"/>
<organism evidence="3 4">
    <name type="scientific">Agromyces protaetiae</name>
    <dbReference type="NCBI Taxonomy" id="2509455"/>
    <lineage>
        <taxon>Bacteria</taxon>
        <taxon>Bacillati</taxon>
        <taxon>Actinomycetota</taxon>
        <taxon>Actinomycetes</taxon>
        <taxon>Micrococcales</taxon>
        <taxon>Microbacteriaceae</taxon>
        <taxon>Agromyces</taxon>
    </lineage>
</organism>
<dbReference type="CDD" id="cd08899">
    <property type="entry name" value="SRPBCC_CalC_Aha1-like_6"/>
    <property type="match status" value="1"/>
</dbReference>
<dbReference type="Pfam" id="PF08327">
    <property type="entry name" value="AHSA1"/>
    <property type="match status" value="1"/>
</dbReference>
<comment type="similarity">
    <text evidence="1">Belongs to the AHA1 family.</text>
</comment>
<gene>
    <name evidence="3" type="ORF">ET445_02850</name>
</gene>
<name>A0A4P6FA35_9MICO</name>
<dbReference type="OrthoDB" id="8117292at2"/>
<evidence type="ECO:0000313" key="3">
    <source>
        <dbReference type="EMBL" id="QAY72436.1"/>
    </source>
</evidence>
<dbReference type="InterPro" id="IPR023393">
    <property type="entry name" value="START-like_dom_sf"/>
</dbReference>
<evidence type="ECO:0000259" key="2">
    <source>
        <dbReference type="Pfam" id="PF08327"/>
    </source>
</evidence>
<keyword evidence="4" id="KW-1185">Reference proteome</keyword>
<sequence length="185" mass="20948">MHDGISLRATDDWGVTMGAKPTGHYLLKADGLYLQFDRLFRAPIEDVWFSLTNPGFLERWIGTYTGLPSTGAVRFKMTAEDPDAPWMNVSILECEAPHRFSLDIGEMPDSMRLSAHLLEAGGMTTLSFAHRLHDAKQAVEYGPGWDYYLDRLDAAREDRPLPDWEAYASAFDRHYKELHVPDAVS</sequence>
<reference evidence="3 4" key="1">
    <citation type="submission" date="2019-01" db="EMBL/GenBank/DDBJ databases">
        <title>Genome sequencing of strain FW100M-8.</title>
        <authorList>
            <person name="Heo J."/>
            <person name="Kim S.-J."/>
            <person name="Kim J.-S."/>
            <person name="Hong S.-B."/>
            <person name="Kwon S.-W."/>
        </authorList>
    </citation>
    <scope>NUCLEOTIDE SEQUENCE [LARGE SCALE GENOMIC DNA]</scope>
    <source>
        <strain evidence="3 4">FW100M-8</strain>
    </source>
</reference>
<dbReference type="EMBL" id="CP035491">
    <property type="protein sequence ID" value="QAY72436.1"/>
    <property type="molecule type" value="Genomic_DNA"/>
</dbReference>
<dbReference type="InterPro" id="IPR013538">
    <property type="entry name" value="ASHA1/2-like_C"/>
</dbReference>
<feature type="domain" description="Activator of Hsp90 ATPase homologue 1/2-like C-terminal" evidence="2">
    <location>
        <begin position="41"/>
        <end position="155"/>
    </location>
</feature>
<proteinExistence type="inferred from homology"/>
<dbReference type="AlphaFoldDB" id="A0A4P6FA35"/>
<evidence type="ECO:0000256" key="1">
    <source>
        <dbReference type="ARBA" id="ARBA00006817"/>
    </source>
</evidence>